<feature type="compositionally biased region" description="Low complexity" evidence="3">
    <location>
        <begin position="311"/>
        <end position="324"/>
    </location>
</feature>
<evidence type="ECO:0000256" key="3">
    <source>
        <dbReference type="SAM" id="MobiDB-lite"/>
    </source>
</evidence>
<feature type="compositionally biased region" description="Low complexity" evidence="3">
    <location>
        <begin position="392"/>
        <end position="401"/>
    </location>
</feature>
<dbReference type="GeneID" id="105903424"/>
<evidence type="ECO:0000256" key="1">
    <source>
        <dbReference type="ARBA" id="ARBA00023054"/>
    </source>
</evidence>
<sequence length="506" mass="53028">MDEAEKYQQRLQAIAEKRRLQEEQERVKREMEEERVRLQQQKRKSLRDQWLMEGPPLSPDSSGPRSPLWGPQAQEMEQNLDSLQAKAERLTEEVGKLAEDGVSVVSVNDGLTQGNSEGVHILEDAGTDSTLKETVLQNGQGNGTMEVGAEDDVKATSVSPVMAEDKGPNGEVATDVPALEADAAQPSTEEQGQIQSTPEETVTMATSASLSESAAKGVVGEAVPTSNGPATKAGDGPGGGDGAVTMTFLGFSDAGKSEGEGLDDDDDGGAIMRAERVIITDEGEEVEEDPEGQTEASGAPVAEAPTDPENQEAGATEAEPQAPTEAEKDTEAEVTERKTDATEEEKSGEGGETPSEAQAAPQAAEATATEVQPQPEPREGAVVTSEVPVYSPAAPATPNATAEDESQQPETNELKEEEEGLEAPATAPAPSSTPETVPSSPSQFQDVPLDEAADSPAKPPRSEPQAEQEPLLAPKTAPQTDTSAPRRGGEGGDAPKRKTCQCCSVM</sequence>
<feature type="compositionally biased region" description="Basic and acidic residues" evidence="3">
    <location>
        <begin position="20"/>
        <end position="37"/>
    </location>
</feature>
<reference evidence="5" key="1">
    <citation type="submission" date="2025-08" db="UniProtKB">
        <authorList>
            <consortium name="RefSeq"/>
        </authorList>
    </citation>
    <scope>IDENTIFICATION</scope>
</reference>
<organism evidence="4 5">
    <name type="scientific">Clupea harengus</name>
    <name type="common">Atlantic herring</name>
    <dbReference type="NCBI Taxonomy" id="7950"/>
    <lineage>
        <taxon>Eukaryota</taxon>
        <taxon>Metazoa</taxon>
        <taxon>Chordata</taxon>
        <taxon>Craniata</taxon>
        <taxon>Vertebrata</taxon>
        <taxon>Euteleostomi</taxon>
        <taxon>Actinopterygii</taxon>
        <taxon>Neopterygii</taxon>
        <taxon>Teleostei</taxon>
        <taxon>Clupei</taxon>
        <taxon>Clupeiformes</taxon>
        <taxon>Clupeoidei</taxon>
        <taxon>Clupeidae</taxon>
        <taxon>Clupea</taxon>
    </lineage>
</organism>
<feature type="region of interest" description="Disordered" evidence="3">
    <location>
        <begin position="139"/>
        <end position="506"/>
    </location>
</feature>
<dbReference type="GO" id="GO:0016020">
    <property type="term" value="C:membrane"/>
    <property type="evidence" value="ECO:0007669"/>
    <property type="project" value="InterPro"/>
</dbReference>
<dbReference type="CTD" id="342979"/>
<feature type="compositionally biased region" description="Acidic residues" evidence="3">
    <location>
        <begin position="281"/>
        <end position="292"/>
    </location>
</feature>
<evidence type="ECO:0000256" key="2">
    <source>
        <dbReference type="SAM" id="Coils"/>
    </source>
</evidence>
<dbReference type="OrthoDB" id="8942276at2759"/>
<keyword evidence="4" id="KW-1185">Reference proteome</keyword>
<feature type="compositionally biased region" description="Low complexity" evidence="3">
    <location>
        <begin position="422"/>
        <end position="442"/>
    </location>
</feature>
<dbReference type="AlphaFoldDB" id="A0A6P8F4J1"/>
<dbReference type="InterPro" id="IPR024149">
    <property type="entry name" value="Paralemmin-3"/>
</dbReference>
<dbReference type="Pfam" id="PF03285">
    <property type="entry name" value="Paralemmin"/>
    <property type="match status" value="1"/>
</dbReference>
<feature type="coiled-coil region" evidence="2">
    <location>
        <begin position="73"/>
        <end position="100"/>
    </location>
</feature>
<dbReference type="RefSeq" id="XP_031419799.1">
    <property type="nucleotide sequence ID" value="XM_031563939.1"/>
</dbReference>
<feature type="compositionally biased region" description="Low complexity" evidence="3">
    <location>
        <begin position="352"/>
        <end position="373"/>
    </location>
</feature>
<gene>
    <name evidence="5" type="primary">palm3</name>
</gene>
<dbReference type="PANTHER" id="PTHR47528:SF1">
    <property type="entry name" value="PARALEMMIN-3"/>
    <property type="match status" value="1"/>
</dbReference>
<dbReference type="GO" id="GO:0008360">
    <property type="term" value="P:regulation of cell shape"/>
    <property type="evidence" value="ECO:0007669"/>
    <property type="project" value="InterPro"/>
</dbReference>
<feature type="compositionally biased region" description="Polar residues" evidence="3">
    <location>
        <begin position="185"/>
        <end position="212"/>
    </location>
</feature>
<dbReference type="InterPro" id="IPR004965">
    <property type="entry name" value="Paralemmin"/>
</dbReference>
<keyword evidence="1 2" id="KW-0175">Coiled coil</keyword>
<evidence type="ECO:0000313" key="5">
    <source>
        <dbReference type="RefSeq" id="XP_031419799.1"/>
    </source>
</evidence>
<feature type="compositionally biased region" description="Basic and acidic residues" evidence="3">
    <location>
        <begin position="325"/>
        <end position="349"/>
    </location>
</feature>
<protein>
    <submittedName>
        <fullName evidence="5">Paralemmin-3</fullName>
    </submittedName>
</protein>
<proteinExistence type="predicted"/>
<dbReference type="Proteomes" id="UP000515152">
    <property type="component" value="Chromosome 26"/>
</dbReference>
<feature type="compositionally biased region" description="Basic and acidic residues" evidence="3">
    <location>
        <begin position="487"/>
        <end position="496"/>
    </location>
</feature>
<dbReference type="PANTHER" id="PTHR47528">
    <property type="entry name" value="PARALEMMIN-3"/>
    <property type="match status" value="1"/>
</dbReference>
<name>A0A6P8F4J1_CLUHA</name>
<evidence type="ECO:0000313" key="4">
    <source>
        <dbReference type="Proteomes" id="UP000515152"/>
    </source>
</evidence>
<feature type="region of interest" description="Disordered" evidence="3">
    <location>
        <begin position="20"/>
        <end position="71"/>
    </location>
</feature>
<accession>A0A6P8F4J1</accession>
<dbReference type="KEGG" id="char:105903424"/>